<keyword evidence="4" id="KW-1185">Reference proteome</keyword>
<evidence type="ECO:0000256" key="1">
    <source>
        <dbReference type="SAM" id="MobiDB-lite"/>
    </source>
</evidence>
<keyword evidence="2" id="KW-0732">Signal</keyword>
<feature type="signal peptide" evidence="2">
    <location>
        <begin position="1"/>
        <end position="18"/>
    </location>
</feature>
<name>A0ABM8DNZ7_9BACT</name>
<evidence type="ECO:0000256" key="2">
    <source>
        <dbReference type="SAM" id="SignalP"/>
    </source>
</evidence>
<evidence type="ECO:0008006" key="5">
    <source>
        <dbReference type="Google" id="ProtNLM"/>
    </source>
</evidence>
<gene>
    <name evidence="3" type="ORF">GETHOR_07720</name>
</gene>
<sequence>MIRFALLGALALGGPSLAAQGPLPKPLPKPAAEPAKPPAPRSSNPIKEVVRADLGPAEVGTPEALTASLYAFISGPKDQKRDIEKIRALFHPQARLMVAARHPEHGAFLRPLELEAFLSFAIPQWEKGFFERSTAVSVQKQDGVAQVWSPYDIRLAADGPAMYTGVNALQCAWDGKRWWITHLAFQSQATAALGADPGK</sequence>
<dbReference type="Proteomes" id="UP001242010">
    <property type="component" value="Chromosome"/>
</dbReference>
<feature type="region of interest" description="Disordered" evidence="1">
    <location>
        <begin position="16"/>
        <end position="46"/>
    </location>
</feature>
<dbReference type="EMBL" id="AP027079">
    <property type="protein sequence ID" value="BDU68671.1"/>
    <property type="molecule type" value="Genomic_DNA"/>
</dbReference>
<evidence type="ECO:0000313" key="3">
    <source>
        <dbReference type="EMBL" id="BDU68671.1"/>
    </source>
</evidence>
<accession>A0ABM8DNZ7</accession>
<feature type="compositionally biased region" description="Pro residues" evidence="1">
    <location>
        <begin position="23"/>
        <end position="40"/>
    </location>
</feature>
<organism evidence="3 4">
    <name type="scientific">Geothrix oryzae</name>
    <dbReference type="NCBI Taxonomy" id="2927975"/>
    <lineage>
        <taxon>Bacteria</taxon>
        <taxon>Pseudomonadati</taxon>
        <taxon>Acidobacteriota</taxon>
        <taxon>Holophagae</taxon>
        <taxon>Holophagales</taxon>
        <taxon>Holophagaceae</taxon>
        <taxon>Geothrix</taxon>
    </lineage>
</organism>
<proteinExistence type="predicted"/>
<dbReference type="Gene3D" id="3.10.450.50">
    <property type="match status" value="1"/>
</dbReference>
<evidence type="ECO:0000313" key="4">
    <source>
        <dbReference type="Proteomes" id="UP001242010"/>
    </source>
</evidence>
<feature type="chain" id="PRO_5047119095" description="SnoaL-like domain-containing protein" evidence="2">
    <location>
        <begin position="19"/>
        <end position="199"/>
    </location>
</feature>
<protein>
    <recommendedName>
        <fullName evidence="5">SnoaL-like domain-containing protein</fullName>
    </recommendedName>
</protein>
<reference evidence="4" key="1">
    <citation type="journal article" date="2023" name="Int. J. Syst. Evol. Microbiol.">
        <title>Mesoterricola silvestris gen. nov., sp. nov., Mesoterricola sediminis sp. nov., Geothrix oryzae sp. nov., Geothrix edaphica sp. nov., Geothrix rubra sp. nov., and Geothrix limicola sp. nov., six novel members of Acidobacteriota isolated from soils.</title>
        <authorList>
            <person name="Itoh H."/>
            <person name="Sugisawa Y."/>
            <person name="Mise K."/>
            <person name="Xu Z."/>
            <person name="Kuniyasu M."/>
            <person name="Ushijima N."/>
            <person name="Kawano K."/>
            <person name="Kobayashi E."/>
            <person name="Shiratori Y."/>
            <person name="Masuda Y."/>
            <person name="Senoo K."/>
        </authorList>
    </citation>
    <scope>NUCLEOTIDE SEQUENCE [LARGE SCALE GENOMIC DNA]</scope>
    <source>
        <strain evidence="4">Red222</strain>
    </source>
</reference>
<dbReference type="RefSeq" id="WP_286355305.1">
    <property type="nucleotide sequence ID" value="NZ_AP027079.1"/>
</dbReference>